<dbReference type="EMBL" id="JAOXLN010000008">
    <property type="protein sequence ID" value="MDZ5085662.1"/>
    <property type="molecule type" value="Genomic_DNA"/>
</dbReference>
<evidence type="ECO:0000313" key="1">
    <source>
        <dbReference type="EMBL" id="MDZ5085662.1"/>
    </source>
</evidence>
<gene>
    <name evidence="1" type="ORF">OHX15_09715</name>
</gene>
<comment type="caution">
    <text evidence="1">The sequence shown here is derived from an EMBL/GenBank/DDBJ whole genome shotgun (WGS) entry which is preliminary data.</text>
</comment>
<proteinExistence type="predicted"/>
<accession>A0ACC6MFH5</accession>
<organism evidence="1 2">
    <name type="scientific">Mycolicibacterium parafortuitum</name>
    <name type="common">Mycobacterium parafortuitum</name>
    <dbReference type="NCBI Taxonomy" id="39692"/>
    <lineage>
        <taxon>Bacteria</taxon>
        <taxon>Bacillati</taxon>
        <taxon>Actinomycetota</taxon>
        <taxon>Actinomycetes</taxon>
        <taxon>Mycobacteriales</taxon>
        <taxon>Mycobacteriaceae</taxon>
        <taxon>Mycolicibacterium</taxon>
    </lineage>
</organism>
<dbReference type="Proteomes" id="UP001289645">
    <property type="component" value="Unassembled WGS sequence"/>
</dbReference>
<reference evidence="1 2" key="1">
    <citation type="journal article" date="2021" name="Chemosphere">
        <title>Bioballs carrying a syntrophic Rhodococcus and Mycolicibacterium consortium for simultaneous sorption and biodegradation of fuel oil in contaminated freshwater.</title>
        <authorList>
            <person name="Naloka K."/>
            <person name="Polrit D."/>
            <person name="Muangchinda C."/>
            <person name="Thoetkiattikul H."/>
            <person name="Pinyakong O."/>
        </authorList>
    </citation>
    <scope>NUCLEOTIDE SEQUENCE [LARGE SCALE GENOMIC DNA]</scope>
    <source>
        <strain evidence="1 2">J101</strain>
    </source>
</reference>
<sequence>MARAQKRTLTVLVIAQVCSGAGLAAGITVGALLAQDMLDSTGWSGLPSALFTFGSAGAALAVGRLSQRWGRRPGLAAGYAAGAIGSLGIVAAAVLDNVALLFVALLVYGSGTATNLQARYAGADLAQPDHRARAISTVLVATTVGAVAGPNLVGVLGDVAAAIDVPRLAGPFLLAALAYGSAAAVIATWLRPDPLTLAASLPEPDVAGDSPDRKDDDGPTSVNRAAVVAGAVVMVVTQLVMVAIMTMTPVHMQHHHHALSAAGLVISIHVAAMYLPAPISGALVDRFGVTVVGILAAAVLAAAGVTAAVAPPQSVPLLAVALALLGFGWSLGLVAGTTAITNNTPVATRARTQGTVDVFIAVAGAGGGLASGFIVAAAGFTWLAALGAVMAMVIAPAVLLRKR</sequence>
<evidence type="ECO:0000313" key="2">
    <source>
        <dbReference type="Proteomes" id="UP001289645"/>
    </source>
</evidence>
<protein>
    <submittedName>
        <fullName evidence="1">MFS transporter</fullName>
    </submittedName>
</protein>
<name>A0ACC6MFH5_MYCPF</name>
<keyword evidence="2" id="KW-1185">Reference proteome</keyword>